<dbReference type="AlphaFoldDB" id="A0A151N2I1"/>
<comment type="caution">
    <text evidence="1">The sequence shown here is derived from an EMBL/GenBank/DDBJ whole genome shotgun (WGS) entry which is preliminary data.</text>
</comment>
<name>A0A151N2I1_ALLMI</name>
<accession>A0A151N2I1</accession>
<evidence type="ECO:0000313" key="1">
    <source>
        <dbReference type="EMBL" id="KYO30937.1"/>
    </source>
</evidence>
<dbReference type="EMBL" id="AKHW03004113">
    <property type="protein sequence ID" value="KYO30937.1"/>
    <property type="molecule type" value="Genomic_DNA"/>
</dbReference>
<keyword evidence="2" id="KW-1185">Reference proteome</keyword>
<dbReference type="Proteomes" id="UP000050525">
    <property type="component" value="Unassembled WGS sequence"/>
</dbReference>
<organism evidence="1 2">
    <name type="scientific">Alligator mississippiensis</name>
    <name type="common">American alligator</name>
    <dbReference type="NCBI Taxonomy" id="8496"/>
    <lineage>
        <taxon>Eukaryota</taxon>
        <taxon>Metazoa</taxon>
        <taxon>Chordata</taxon>
        <taxon>Craniata</taxon>
        <taxon>Vertebrata</taxon>
        <taxon>Euteleostomi</taxon>
        <taxon>Archelosauria</taxon>
        <taxon>Archosauria</taxon>
        <taxon>Crocodylia</taxon>
        <taxon>Alligatoridae</taxon>
        <taxon>Alligatorinae</taxon>
        <taxon>Alligator</taxon>
    </lineage>
</organism>
<proteinExistence type="predicted"/>
<protein>
    <submittedName>
        <fullName evidence="1">Uncharacterized protein</fullName>
    </submittedName>
</protein>
<evidence type="ECO:0000313" key="2">
    <source>
        <dbReference type="Proteomes" id="UP000050525"/>
    </source>
</evidence>
<reference evidence="1 2" key="1">
    <citation type="journal article" date="2012" name="Genome Biol.">
        <title>Sequencing three crocodilian genomes to illuminate the evolution of archosaurs and amniotes.</title>
        <authorList>
            <person name="St John J.A."/>
            <person name="Braun E.L."/>
            <person name="Isberg S.R."/>
            <person name="Miles L.G."/>
            <person name="Chong A.Y."/>
            <person name="Gongora J."/>
            <person name="Dalzell P."/>
            <person name="Moran C."/>
            <person name="Bed'hom B."/>
            <person name="Abzhanov A."/>
            <person name="Burgess S.C."/>
            <person name="Cooksey A.M."/>
            <person name="Castoe T.A."/>
            <person name="Crawford N.G."/>
            <person name="Densmore L.D."/>
            <person name="Drew J.C."/>
            <person name="Edwards S.V."/>
            <person name="Faircloth B.C."/>
            <person name="Fujita M.K."/>
            <person name="Greenwold M.J."/>
            <person name="Hoffmann F.G."/>
            <person name="Howard J.M."/>
            <person name="Iguchi T."/>
            <person name="Janes D.E."/>
            <person name="Khan S.Y."/>
            <person name="Kohno S."/>
            <person name="de Koning A.J."/>
            <person name="Lance S.L."/>
            <person name="McCarthy F.M."/>
            <person name="McCormack J.E."/>
            <person name="Merchant M.E."/>
            <person name="Peterson D.G."/>
            <person name="Pollock D.D."/>
            <person name="Pourmand N."/>
            <person name="Raney B.J."/>
            <person name="Roessler K.A."/>
            <person name="Sanford J.R."/>
            <person name="Sawyer R.H."/>
            <person name="Schmidt C.J."/>
            <person name="Triplett E.W."/>
            <person name="Tuberville T.D."/>
            <person name="Venegas-Anaya M."/>
            <person name="Howard J.T."/>
            <person name="Jarvis E.D."/>
            <person name="Guillette L.J.Jr."/>
            <person name="Glenn T.C."/>
            <person name="Green R.E."/>
            <person name="Ray D.A."/>
        </authorList>
    </citation>
    <scope>NUCLEOTIDE SEQUENCE [LARGE SCALE GENOMIC DNA]</scope>
    <source>
        <strain evidence="1">KSC_2009_1</strain>
    </source>
</reference>
<gene>
    <name evidence="1" type="ORF">Y1Q_0016336</name>
</gene>
<sequence>MLPLVRFLIGINRNSMHVATCAQHKTENGKELHFAPPHKKRSLLWECSGKSLGNTITDVSYIRLSNECLHGKEQEMQNAFPLITGNKITIKI</sequence>